<sequence length="347" mass="39846">MTVKDRINFMDNLKVFLIMLVVSHHAGQPYGGSNGWWYFTTDDSPGLGSFFAVNAAFFMSLFFLISAYFVPASLEKKGLGCFLRERTIRLGIPLIIGFFLLIPFSWPVINFGHLWFLQHLLIYVIIFALVQSYLLKPRHSRQYVYKPFPSFYVIFLFTVFVALVTFIIRIWYPIDHWIGFIWIIQTEFAHVPQYICFFIIGLVGAKNNWIVRIPKVIGILWTIIGFVLASVAYSGWVTSFQPGGLNFGSLQYSFIESFLCMGMSIGLIFLFQRIGKKSNALLRILSLNAFTVYIIHVPVVVILQYLVESIPVSAYFRFILVTGLGISVSFSISHFLIRKIPYINKVL</sequence>
<name>A0A1T2X1W7_9BACL</name>
<feature type="transmembrane region" description="Helical" evidence="3">
    <location>
        <begin position="280"/>
        <end position="303"/>
    </location>
</feature>
<protein>
    <recommendedName>
        <fullName evidence="4">Acyltransferase 3 domain-containing protein</fullName>
    </recommendedName>
</protein>
<feature type="transmembrane region" description="Helical" evidence="3">
    <location>
        <begin position="250"/>
        <end position="271"/>
    </location>
</feature>
<dbReference type="RefSeq" id="WP_078502088.1">
    <property type="nucleotide sequence ID" value="NZ_MSZX01000013.1"/>
</dbReference>
<evidence type="ECO:0000256" key="1">
    <source>
        <dbReference type="ARBA" id="ARBA00004370"/>
    </source>
</evidence>
<dbReference type="PANTHER" id="PTHR36927">
    <property type="entry name" value="BLR4337 PROTEIN"/>
    <property type="match status" value="1"/>
</dbReference>
<feature type="transmembrane region" description="Helical" evidence="3">
    <location>
        <begin position="216"/>
        <end position="238"/>
    </location>
</feature>
<evidence type="ECO:0000313" key="5">
    <source>
        <dbReference type="EMBL" id="OPA73859.1"/>
    </source>
</evidence>
<keyword evidence="3" id="KW-0472">Membrane</keyword>
<proteinExistence type="inferred from homology"/>
<keyword evidence="6" id="KW-1185">Reference proteome</keyword>
<dbReference type="InterPro" id="IPR002656">
    <property type="entry name" value="Acyl_transf_3_dom"/>
</dbReference>
<feature type="domain" description="Acyltransferase 3" evidence="4">
    <location>
        <begin position="8"/>
        <end position="330"/>
    </location>
</feature>
<gene>
    <name evidence="5" type="ORF">BVG16_25805</name>
</gene>
<dbReference type="GO" id="GO:0016747">
    <property type="term" value="F:acyltransferase activity, transferring groups other than amino-acyl groups"/>
    <property type="evidence" value="ECO:0007669"/>
    <property type="project" value="InterPro"/>
</dbReference>
<evidence type="ECO:0000313" key="6">
    <source>
        <dbReference type="Proteomes" id="UP000190188"/>
    </source>
</evidence>
<dbReference type="STRING" id="1324314.BVG16_25805"/>
<feature type="transmembrane region" description="Helical" evidence="3">
    <location>
        <begin position="90"/>
        <end position="109"/>
    </location>
</feature>
<dbReference type="OrthoDB" id="5446016at2"/>
<comment type="similarity">
    <text evidence="2">Belongs to the acyltransferase 3 family.</text>
</comment>
<accession>A0A1T2X1W7</accession>
<feature type="transmembrane region" description="Helical" evidence="3">
    <location>
        <begin position="315"/>
        <end position="337"/>
    </location>
</feature>
<dbReference type="AlphaFoldDB" id="A0A1T2X1W7"/>
<keyword evidence="3" id="KW-0812">Transmembrane</keyword>
<dbReference type="Pfam" id="PF01757">
    <property type="entry name" value="Acyl_transf_3"/>
    <property type="match status" value="1"/>
</dbReference>
<reference evidence="5 6" key="1">
    <citation type="submission" date="2017-01" db="EMBL/GenBank/DDBJ databases">
        <title>Genome analysis of Paenibacillus selenitrireducens ES3-24.</title>
        <authorList>
            <person name="Xu D."/>
            <person name="Yao R."/>
            <person name="Zheng S."/>
        </authorList>
    </citation>
    <scope>NUCLEOTIDE SEQUENCE [LARGE SCALE GENOMIC DNA]</scope>
    <source>
        <strain evidence="5 6">ES3-24</strain>
    </source>
</reference>
<feature type="transmembrane region" description="Helical" evidence="3">
    <location>
        <begin position="177"/>
        <end position="204"/>
    </location>
</feature>
<feature type="transmembrane region" description="Helical" evidence="3">
    <location>
        <begin position="50"/>
        <end position="70"/>
    </location>
</feature>
<organism evidence="5 6">
    <name type="scientific">Paenibacillus selenitireducens</name>
    <dbReference type="NCBI Taxonomy" id="1324314"/>
    <lineage>
        <taxon>Bacteria</taxon>
        <taxon>Bacillati</taxon>
        <taxon>Bacillota</taxon>
        <taxon>Bacilli</taxon>
        <taxon>Bacillales</taxon>
        <taxon>Paenibacillaceae</taxon>
        <taxon>Paenibacillus</taxon>
    </lineage>
</organism>
<dbReference type="PANTHER" id="PTHR36927:SF1">
    <property type="entry name" value="MDO-LIKE PROTEIN"/>
    <property type="match status" value="1"/>
</dbReference>
<dbReference type="Proteomes" id="UP000190188">
    <property type="component" value="Unassembled WGS sequence"/>
</dbReference>
<comment type="caution">
    <text evidence="5">The sequence shown here is derived from an EMBL/GenBank/DDBJ whole genome shotgun (WGS) entry which is preliminary data.</text>
</comment>
<dbReference type="EMBL" id="MSZX01000013">
    <property type="protein sequence ID" value="OPA73859.1"/>
    <property type="molecule type" value="Genomic_DNA"/>
</dbReference>
<evidence type="ECO:0000259" key="4">
    <source>
        <dbReference type="Pfam" id="PF01757"/>
    </source>
</evidence>
<dbReference type="InterPro" id="IPR050623">
    <property type="entry name" value="Glucan_succinyl_AcylTrfase"/>
</dbReference>
<feature type="transmembrane region" description="Helical" evidence="3">
    <location>
        <begin position="115"/>
        <end position="135"/>
    </location>
</feature>
<feature type="transmembrane region" description="Helical" evidence="3">
    <location>
        <begin position="147"/>
        <end position="171"/>
    </location>
</feature>
<evidence type="ECO:0000256" key="2">
    <source>
        <dbReference type="ARBA" id="ARBA00007400"/>
    </source>
</evidence>
<evidence type="ECO:0000256" key="3">
    <source>
        <dbReference type="SAM" id="Phobius"/>
    </source>
</evidence>
<comment type="subcellular location">
    <subcellularLocation>
        <location evidence="1">Membrane</location>
    </subcellularLocation>
</comment>
<keyword evidence="3" id="KW-1133">Transmembrane helix</keyword>